<feature type="chain" id="PRO_5036430419" description="Malate dehydrogenase" evidence="1">
    <location>
        <begin position="20"/>
        <end position="225"/>
    </location>
</feature>
<dbReference type="EMBL" id="CAJMWY010001237">
    <property type="protein sequence ID" value="CAE6462190.1"/>
    <property type="molecule type" value="Genomic_DNA"/>
</dbReference>
<proteinExistence type="predicted"/>
<dbReference type="Proteomes" id="UP000663888">
    <property type="component" value="Unassembled WGS sequence"/>
</dbReference>
<dbReference type="PANTHER" id="PTHR35567">
    <property type="entry name" value="MALATE DEHYDROGENASE (AFU_ORTHOLOGUE AFUA_2G13800)"/>
    <property type="match status" value="1"/>
</dbReference>
<evidence type="ECO:0000256" key="1">
    <source>
        <dbReference type="SAM" id="SignalP"/>
    </source>
</evidence>
<accession>A0A8H3GRE5</accession>
<feature type="signal peptide" evidence="1">
    <location>
        <begin position="1"/>
        <end position="19"/>
    </location>
</feature>
<dbReference type="Proteomes" id="UP000663861">
    <property type="component" value="Unassembled WGS sequence"/>
</dbReference>
<dbReference type="Pfam" id="PF11937">
    <property type="entry name" value="DUF3455"/>
    <property type="match status" value="1"/>
</dbReference>
<sequence length="225" mass="24786">MRFSVFTTIMALALTLTSATPTRNHYGCDVSHDVLDLPPTQSNISIPNETRPKYITLAVGTQNYTCTNSGTYSAAGAVSILVDISCLYKSDPKLFEDVQNTAYNLFSRSGNGMPTLNQVEALIGHRPYILGNHYFIPWDGAIAPYFDFRSQEGGDEAYMVGQLVGGITSPEGSQNIDWLQLASIDGELAKYVFRVDTQGGQPPDSCDKEGHNITVPYTAKYWFFK</sequence>
<dbReference type="PANTHER" id="PTHR35567:SF1">
    <property type="entry name" value="CONSERVED FUNGAL PROTEIN (AFU_ORTHOLOGUE AFUA_1G14230)"/>
    <property type="match status" value="1"/>
</dbReference>
<comment type="caution">
    <text evidence="2">The sequence shown here is derived from an EMBL/GenBank/DDBJ whole genome shotgun (WGS) entry which is preliminary data.</text>
</comment>
<protein>
    <recommendedName>
        <fullName evidence="5">Malate dehydrogenase</fullName>
    </recommendedName>
</protein>
<evidence type="ECO:0008006" key="5">
    <source>
        <dbReference type="Google" id="ProtNLM"/>
    </source>
</evidence>
<evidence type="ECO:0000313" key="2">
    <source>
        <dbReference type="EMBL" id="CAE6462190.1"/>
    </source>
</evidence>
<reference evidence="2" key="1">
    <citation type="submission" date="2021-01" db="EMBL/GenBank/DDBJ databases">
        <authorList>
            <person name="Kaushik A."/>
        </authorList>
    </citation>
    <scope>NUCLEOTIDE SEQUENCE</scope>
    <source>
        <strain evidence="3">AG4-R118</strain>
        <strain evidence="2">AG4-RS23</strain>
    </source>
</reference>
<dbReference type="EMBL" id="CAJMWX010001484">
    <property type="protein sequence ID" value="CAE6491179.1"/>
    <property type="molecule type" value="Genomic_DNA"/>
</dbReference>
<name>A0A8H3GRE5_9AGAM</name>
<keyword evidence="1" id="KW-0732">Signal</keyword>
<evidence type="ECO:0000313" key="4">
    <source>
        <dbReference type="Proteomes" id="UP000663861"/>
    </source>
</evidence>
<evidence type="ECO:0000313" key="3">
    <source>
        <dbReference type="EMBL" id="CAE6491179.1"/>
    </source>
</evidence>
<gene>
    <name evidence="3" type="ORF">RDB_LOCUS140134</name>
    <name evidence="2" type="ORF">RDB_LOCUS70221</name>
</gene>
<organism evidence="2 4">
    <name type="scientific">Rhizoctonia solani</name>
    <dbReference type="NCBI Taxonomy" id="456999"/>
    <lineage>
        <taxon>Eukaryota</taxon>
        <taxon>Fungi</taxon>
        <taxon>Dikarya</taxon>
        <taxon>Basidiomycota</taxon>
        <taxon>Agaricomycotina</taxon>
        <taxon>Agaricomycetes</taxon>
        <taxon>Cantharellales</taxon>
        <taxon>Ceratobasidiaceae</taxon>
        <taxon>Rhizoctonia</taxon>
    </lineage>
</organism>
<dbReference type="AlphaFoldDB" id="A0A8H3GRE5"/>
<dbReference type="InterPro" id="IPR021851">
    <property type="entry name" value="DUF3455"/>
</dbReference>